<evidence type="ECO:0000313" key="1">
    <source>
        <dbReference type="EMBL" id="WFR98983.1"/>
    </source>
</evidence>
<gene>
    <name evidence="1" type="ORF">PR017_26765</name>
</gene>
<dbReference type="RefSeq" id="WP_257625765.1">
    <property type="nucleotide sequence ID" value="NZ_CP117259.1"/>
</dbReference>
<evidence type="ECO:0000313" key="2">
    <source>
        <dbReference type="Proteomes" id="UP000249499"/>
    </source>
</evidence>
<protein>
    <submittedName>
        <fullName evidence="1">Uncharacterized protein</fullName>
    </submittedName>
</protein>
<organism evidence="1 2">
    <name type="scientific">Rhizobium tumorigenes</name>
    <dbReference type="NCBI Taxonomy" id="2041385"/>
    <lineage>
        <taxon>Bacteria</taxon>
        <taxon>Pseudomonadati</taxon>
        <taxon>Pseudomonadota</taxon>
        <taxon>Alphaproteobacteria</taxon>
        <taxon>Hyphomicrobiales</taxon>
        <taxon>Rhizobiaceae</taxon>
        <taxon>Rhizobium/Agrobacterium group</taxon>
        <taxon>Rhizobium</taxon>
    </lineage>
</organism>
<accession>A0AAF1K9V1</accession>
<keyword evidence="2" id="KW-1185">Reference proteome</keyword>
<dbReference type="Proteomes" id="UP000249499">
    <property type="component" value="Plasmid unnamed2"/>
</dbReference>
<reference evidence="2" key="2">
    <citation type="journal article" date="2023" name="MicrobiologyOpen">
        <title>Genomics of the tumorigenes clade of the family Rhizobiaceae and description of Rhizobium rhododendri sp. nov.</title>
        <authorList>
            <person name="Kuzmanovic N."/>
            <person name="diCenzo G.C."/>
            <person name="Bunk B."/>
            <person name="Sproeer C."/>
            <person name="Fruehling A."/>
            <person name="Neumann-Schaal M."/>
            <person name="Overmann J."/>
            <person name="Smalla K."/>
        </authorList>
    </citation>
    <scope>NUCLEOTIDE SEQUENCE [LARGE SCALE GENOMIC DNA]</scope>
    <source>
        <strain evidence="2">1078</strain>
        <plasmid evidence="2">unnamed2</plasmid>
    </source>
</reference>
<proteinExistence type="predicted"/>
<dbReference type="AlphaFoldDB" id="A0AAF1K9V1"/>
<reference evidence="1 2" key="1">
    <citation type="journal article" date="2018" name="Sci. Rep.">
        <title>Rhizobium tumorigenes sp. nov., a novel plant tumorigenic bacterium isolated from cane gall tumors on thornless blackberry.</title>
        <authorList>
            <person name="Kuzmanovi N."/>
            <person name="Smalla K."/>
            <person name="Gronow S."/>
            <person name="PuBawska J."/>
        </authorList>
    </citation>
    <scope>NUCLEOTIDE SEQUENCE [LARGE SCALE GENOMIC DNA]</scope>
    <source>
        <strain evidence="1 2">1078</strain>
    </source>
</reference>
<keyword evidence="1" id="KW-0614">Plasmid</keyword>
<geneLocation type="plasmid" evidence="1 2">
    <name>unnamed2</name>
</geneLocation>
<dbReference type="KEGG" id="rtu:PR017_26765"/>
<name>A0AAF1K9V1_9HYPH</name>
<sequence>MRVMIAVVTIMVVSVLSLSMLTPAGEEMTGKGSKLEASIN</sequence>
<dbReference type="EMBL" id="CP117259">
    <property type="protein sequence ID" value="WFR98983.1"/>
    <property type="molecule type" value="Genomic_DNA"/>
</dbReference>